<feature type="transmembrane region" description="Helical" evidence="2">
    <location>
        <begin position="130"/>
        <end position="154"/>
    </location>
</feature>
<reference evidence="4" key="1">
    <citation type="submission" date="2022-05" db="EMBL/GenBank/DDBJ databases">
        <title>A methanotrophic Mycobacterium dominates a cave microbial ecosystem.</title>
        <authorList>
            <person name="Van Spanning R.J.M."/>
            <person name="Guan Q."/>
            <person name="Melkonian C."/>
            <person name="Gallant J."/>
            <person name="Polerecky L."/>
            <person name="Flot J.-F."/>
            <person name="Brandt B.W."/>
            <person name="Braster M."/>
            <person name="Iturbe Espinoza P."/>
            <person name="Aerts J."/>
            <person name="Meima-Franke M."/>
            <person name="Piersma S.R."/>
            <person name="Bunduc C."/>
            <person name="Ummels R."/>
            <person name="Pain A."/>
            <person name="Fleming E.J."/>
            <person name="van der Wel N."/>
            <person name="Gherman V.D."/>
            <person name="Sarbu S.M."/>
            <person name="Bodelier P.L.E."/>
            <person name="Bitter W."/>
        </authorList>
    </citation>
    <scope>NUCLEOTIDE SEQUENCE</scope>
    <source>
        <strain evidence="4">Sulfur Cave</strain>
    </source>
</reference>
<keyword evidence="2" id="KW-1133">Transmembrane helix</keyword>
<feature type="transmembrane region" description="Helical" evidence="2">
    <location>
        <begin position="199"/>
        <end position="220"/>
    </location>
</feature>
<sequence length="414" mass="45910">MGEPLQVDTASLAEPIPTLSASPALTGSDPVSQAIAAQAAKTDAALAAIKHEVAEHAQNVSTAARGYDRSDRDIADTMSKHTFGGTEVQQAGHGFKQGGGRRWGEGVAVSEDDEPATCSRIPRPRTMRPLFAFPTVGIYFSGLVVFAVSTMAVVAGWAPVWVTIAANAGVSYVMFTVVHEAVHHSISTAGWVNALFGRLAWVFVSPMSSFPSLASIHMAHHRYTNDRTMDPDASATHVKWWQLPFRWALVDAFYVMYYTRRLPSRPARELAETAVMFSLCAAVVAGAGVSGNLWMLAVVVVIPQRVAIFVLAWAFDWLPHHRLRDTPDTNRYRTTWARAGMEWLLTPLLLSQNYHLVHHLHPWVPWYRYLPTWRENEKIYLRSQVPLISAFGRLLTPDEFGKGKRLNASRKIGK</sequence>
<feature type="transmembrane region" description="Helical" evidence="2">
    <location>
        <begin position="240"/>
        <end position="258"/>
    </location>
</feature>
<gene>
    <name evidence="4" type="ORF">M5I08_10600</name>
</gene>
<feature type="transmembrane region" description="Helical" evidence="2">
    <location>
        <begin position="160"/>
        <end position="178"/>
    </location>
</feature>
<keyword evidence="2" id="KW-0472">Membrane</keyword>
<keyword evidence="5" id="KW-1185">Reference proteome</keyword>
<feature type="transmembrane region" description="Helical" evidence="2">
    <location>
        <begin position="293"/>
        <end position="315"/>
    </location>
</feature>
<keyword evidence="2" id="KW-0812">Transmembrane</keyword>
<evidence type="ECO:0000313" key="4">
    <source>
        <dbReference type="EMBL" id="UQX12619.1"/>
    </source>
</evidence>
<dbReference type="RefSeq" id="WP_219069504.1">
    <property type="nucleotide sequence ID" value="NZ_CAJUXY010000057.1"/>
</dbReference>
<dbReference type="InterPro" id="IPR005804">
    <property type="entry name" value="FA_desaturase_dom"/>
</dbReference>
<feature type="region of interest" description="Disordered" evidence="1">
    <location>
        <begin position="82"/>
        <end position="101"/>
    </location>
</feature>
<feature type="transmembrane region" description="Helical" evidence="2">
    <location>
        <begin position="270"/>
        <end position="287"/>
    </location>
</feature>
<name>A0ABY4QPS1_9MYCO</name>
<accession>A0ABY4QPS1</accession>
<protein>
    <submittedName>
        <fullName evidence="4">Fatty acid desaturase</fullName>
        <ecNumber evidence="4">1.14.19.-</ecNumber>
    </submittedName>
</protein>
<dbReference type="EMBL" id="CP097320">
    <property type="protein sequence ID" value="UQX12619.1"/>
    <property type="molecule type" value="Genomic_DNA"/>
</dbReference>
<evidence type="ECO:0000256" key="1">
    <source>
        <dbReference type="SAM" id="MobiDB-lite"/>
    </source>
</evidence>
<evidence type="ECO:0000313" key="5">
    <source>
        <dbReference type="Proteomes" id="UP001056610"/>
    </source>
</evidence>
<evidence type="ECO:0000259" key="3">
    <source>
        <dbReference type="Pfam" id="PF00487"/>
    </source>
</evidence>
<dbReference type="Pfam" id="PF00487">
    <property type="entry name" value="FA_desaturase"/>
    <property type="match status" value="1"/>
</dbReference>
<keyword evidence="4" id="KW-0560">Oxidoreductase</keyword>
<dbReference type="Proteomes" id="UP001056610">
    <property type="component" value="Chromosome"/>
</dbReference>
<evidence type="ECO:0000256" key="2">
    <source>
        <dbReference type="SAM" id="Phobius"/>
    </source>
</evidence>
<organism evidence="4 5">
    <name type="scientific">Candidatus Mycobacterium methanotrophicum</name>
    <dbReference type="NCBI Taxonomy" id="2943498"/>
    <lineage>
        <taxon>Bacteria</taxon>
        <taxon>Bacillati</taxon>
        <taxon>Actinomycetota</taxon>
        <taxon>Actinomycetes</taxon>
        <taxon>Mycobacteriales</taxon>
        <taxon>Mycobacteriaceae</taxon>
        <taxon>Mycobacterium</taxon>
    </lineage>
</organism>
<proteinExistence type="predicted"/>
<dbReference type="EC" id="1.14.19.-" evidence="4"/>
<dbReference type="GO" id="GO:0016491">
    <property type="term" value="F:oxidoreductase activity"/>
    <property type="evidence" value="ECO:0007669"/>
    <property type="project" value="UniProtKB-KW"/>
</dbReference>
<feature type="domain" description="Fatty acid desaturase" evidence="3">
    <location>
        <begin position="156"/>
        <end position="388"/>
    </location>
</feature>